<gene>
    <name evidence="2" type="ORF">J2Y00_002222</name>
</gene>
<protein>
    <submittedName>
        <fullName evidence="2">Uncharacterized protein</fullName>
    </submittedName>
</protein>
<dbReference type="EMBL" id="JAVDQK010000005">
    <property type="protein sequence ID" value="MDR6218625.1"/>
    <property type="molecule type" value="Genomic_DNA"/>
</dbReference>
<dbReference type="RefSeq" id="WP_309853048.1">
    <property type="nucleotide sequence ID" value="NZ_JAVDQJ010000004.1"/>
</dbReference>
<feature type="region of interest" description="Disordered" evidence="1">
    <location>
        <begin position="1"/>
        <end position="20"/>
    </location>
</feature>
<evidence type="ECO:0000256" key="1">
    <source>
        <dbReference type="SAM" id="MobiDB-lite"/>
    </source>
</evidence>
<dbReference type="Proteomes" id="UP001185331">
    <property type="component" value="Unassembled WGS sequence"/>
</dbReference>
<reference evidence="2" key="1">
    <citation type="submission" date="2023-07" db="EMBL/GenBank/DDBJ databases">
        <title>Sorghum-associated microbial communities from plants grown in Nebraska, USA.</title>
        <authorList>
            <person name="Schachtman D."/>
        </authorList>
    </citation>
    <scope>NUCLEOTIDE SEQUENCE</scope>
    <source>
        <strain evidence="2">BE330</strain>
    </source>
</reference>
<organism evidence="2 3">
    <name type="scientific">Deinococcus soli</name>
    <name type="common">ex Cha et al. 2016</name>
    <dbReference type="NCBI Taxonomy" id="1309411"/>
    <lineage>
        <taxon>Bacteria</taxon>
        <taxon>Thermotogati</taxon>
        <taxon>Deinococcota</taxon>
        <taxon>Deinococci</taxon>
        <taxon>Deinococcales</taxon>
        <taxon>Deinococcaceae</taxon>
        <taxon>Deinococcus</taxon>
    </lineage>
</organism>
<dbReference type="AlphaFoldDB" id="A0AAE3XBB6"/>
<sequence>MTRPTQDEAQVDPGPPQWSERFQAWHYPTSARARAAAWCAERGVRTTRNPGEILNEHGVTLQVPTRYVLWSPDLRRNLLLHVGHLDVLIVAVTDAQFAVAQAMQALHDARHDLAAMQDLDDQLRALTRLARPSGDPHAP</sequence>
<name>A0AAE3XBB6_9DEIO</name>
<evidence type="ECO:0000313" key="2">
    <source>
        <dbReference type="EMBL" id="MDR6218625.1"/>
    </source>
</evidence>
<comment type="caution">
    <text evidence="2">The sequence shown here is derived from an EMBL/GenBank/DDBJ whole genome shotgun (WGS) entry which is preliminary data.</text>
</comment>
<proteinExistence type="predicted"/>
<evidence type="ECO:0000313" key="3">
    <source>
        <dbReference type="Proteomes" id="UP001185331"/>
    </source>
</evidence>
<accession>A0AAE3XBB6</accession>